<protein>
    <submittedName>
        <fullName evidence="3">Uncharacterized protein</fullName>
    </submittedName>
</protein>
<accession>A0A820MXY6</accession>
<organism evidence="3 4">
    <name type="scientific">Adineta steineri</name>
    <dbReference type="NCBI Taxonomy" id="433720"/>
    <lineage>
        <taxon>Eukaryota</taxon>
        <taxon>Metazoa</taxon>
        <taxon>Spiralia</taxon>
        <taxon>Gnathifera</taxon>
        <taxon>Rotifera</taxon>
        <taxon>Eurotatoria</taxon>
        <taxon>Bdelloidea</taxon>
        <taxon>Adinetida</taxon>
        <taxon>Adinetidae</taxon>
        <taxon>Adineta</taxon>
    </lineage>
</organism>
<dbReference type="InterPro" id="IPR011042">
    <property type="entry name" value="6-blade_b-propeller_TolB-like"/>
</dbReference>
<dbReference type="AlphaFoldDB" id="A0A820MXY6"/>
<comment type="caution">
    <text evidence="3">The sequence shown here is derived from an EMBL/GenBank/DDBJ whole genome shotgun (WGS) entry which is preliminary data.</text>
</comment>
<reference evidence="3" key="1">
    <citation type="submission" date="2021-02" db="EMBL/GenBank/DDBJ databases">
        <authorList>
            <person name="Nowell W R."/>
        </authorList>
    </citation>
    <scope>NUCLEOTIDE SEQUENCE</scope>
</reference>
<dbReference type="SUPFAM" id="SSF101898">
    <property type="entry name" value="NHL repeat"/>
    <property type="match status" value="1"/>
</dbReference>
<dbReference type="PROSITE" id="PS51125">
    <property type="entry name" value="NHL"/>
    <property type="match status" value="1"/>
</dbReference>
<sequence>NTTVYVSSYIPELTLCEVDVWPEGSTSSTRSLTTALIIPFQPPGVAVASNGDIYSSIDEVIVLSTVLVVKWPLGTSTSTTVISTGLFPSMGTCQSLFVSTNSYIYCSSSGDNTVYKKTLSSGATASTTAAGTGSCGSTSNKLCSPLGIFVDSSLNLYVADSGNNRIQVFASGSSTATTVSITGTSSLNTPSGV</sequence>
<evidence type="ECO:0000313" key="4">
    <source>
        <dbReference type="Proteomes" id="UP000663844"/>
    </source>
</evidence>
<dbReference type="Proteomes" id="UP000663844">
    <property type="component" value="Unassembled WGS sequence"/>
</dbReference>
<gene>
    <name evidence="3" type="ORF">OXD698_LOCUS50272</name>
</gene>
<feature type="non-terminal residue" evidence="3">
    <location>
        <position position="1"/>
    </location>
</feature>
<evidence type="ECO:0000256" key="1">
    <source>
        <dbReference type="ARBA" id="ARBA00022737"/>
    </source>
</evidence>
<name>A0A820MXY6_9BILA</name>
<evidence type="ECO:0000256" key="2">
    <source>
        <dbReference type="PROSITE-ProRule" id="PRU00504"/>
    </source>
</evidence>
<feature type="repeat" description="NHL" evidence="2">
    <location>
        <begin position="133"/>
        <end position="172"/>
    </location>
</feature>
<keyword evidence="1" id="KW-0677">Repeat</keyword>
<dbReference type="Pfam" id="PF01436">
    <property type="entry name" value="NHL"/>
    <property type="match status" value="1"/>
</dbReference>
<dbReference type="EMBL" id="CAJOAZ010023847">
    <property type="protein sequence ID" value="CAF4379133.1"/>
    <property type="molecule type" value="Genomic_DNA"/>
</dbReference>
<feature type="non-terminal residue" evidence="3">
    <location>
        <position position="193"/>
    </location>
</feature>
<proteinExistence type="predicted"/>
<evidence type="ECO:0000313" key="3">
    <source>
        <dbReference type="EMBL" id="CAF4379133.1"/>
    </source>
</evidence>
<dbReference type="Gene3D" id="2.120.10.30">
    <property type="entry name" value="TolB, C-terminal domain"/>
    <property type="match status" value="1"/>
</dbReference>
<dbReference type="InterPro" id="IPR001258">
    <property type="entry name" value="NHL_repeat"/>
</dbReference>